<keyword evidence="3" id="KW-1185">Reference proteome</keyword>
<gene>
    <name evidence="2" type="ORF">CPB83DRAFT_862354</name>
</gene>
<dbReference type="Proteomes" id="UP000807306">
    <property type="component" value="Unassembled WGS sequence"/>
</dbReference>
<dbReference type="OrthoDB" id="3222645at2759"/>
<proteinExistence type="predicted"/>
<protein>
    <submittedName>
        <fullName evidence="2">Uncharacterized protein</fullName>
    </submittedName>
</protein>
<dbReference type="EMBL" id="MU157911">
    <property type="protein sequence ID" value="KAF9523716.1"/>
    <property type="molecule type" value="Genomic_DNA"/>
</dbReference>
<name>A0A9P6E710_9AGAR</name>
<comment type="caution">
    <text evidence="2">The sequence shown here is derived from an EMBL/GenBank/DDBJ whole genome shotgun (WGS) entry which is preliminary data.</text>
</comment>
<feature type="coiled-coil region" evidence="1">
    <location>
        <begin position="29"/>
        <end position="77"/>
    </location>
</feature>
<evidence type="ECO:0000313" key="3">
    <source>
        <dbReference type="Proteomes" id="UP000807306"/>
    </source>
</evidence>
<evidence type="ECO:0000256" key="1">
    <source>
        <dbReference type="SAM" id="Coils"/>
    </source>
</evidence>
<sequence length="393" mass="45057">MGSEDGRLQSAFHKIEELALTIAKRESVIEQREVLLRNYHDELQIMRNENRRLRESNEQLTRERDNFARNLQDATDLSNRRGNELAGAQTFLSKADTISSAELQEKVAALNEEIFQTAAALGEGMVRRRFDVSESTRDERNRKVKGLVGEGMLKILQDHASSDMKDDQPIHPLLVQVAVQVFLTDASNYELGYWDPSDIPFSRRLRDVYIAIQAKEQQPVCGRWRSLTTAHLPPDFDGWKKAVEKNLHRIFSISNWAPRNHEQLEGFYRRLEPMFRSLQEVRTAIWRSVTSEDYRIFYVKPGESFLGDTMQESYGDESINKGDKDRQRVVLGTTSMGLSKAVIKSGFATHELQLVVAPEVVVESTFRAALLTEAKPRSLKRTRNIRPRQDGHG</sequence>
<accession>A0A9P6E710</accession>
<keyword evidence="1" id="KW-0175">Coiled coil</keyword>
<dbReference type="AlphaFoldDB" id="A0A9P6E710"/>
<evidence type="ECO:0000313" key="2">
    <source>
        <dbReference type="EMBL" id="KAF9523716.1"/>
    </source>
</evidence>
<reference evidence="2" key="1">
    <citation type="submission" date="2020-11" db="EMBL/GenBank/DDBJ databases">
        <authorList>
            <consortium name="DOE Joint Genome Institute"/>
            <person name="Ahrendt S."/>
            <person name="Riley R."/>
            <person name="Andreopoulos W."/>
            <person name="Labutti K."/>
            <person name="Pangilinan J."/>
            <person name="Ruiz-Duenas F.J."/>
            <person name="Barrasa J.M."/>
            <person name="Sanchez-Garcia M."/>
            <person name="Camarero S."/>
            <person name="Miyauchi S."/>
            <person name="Serrano A."/>
            <person name="Linde D."/>
            <person name="Babiker R."/>
            <person name="Drula E."/>
            <person name="Ayuso-Fernandez I."/>
            <person name="Pacheco R."/>
            <person name="Padilla G."/>
            <person name="Ferreira P."/>
            <person name="Barriuso J."/>
            <person name="Kellner H."/>
            <person name="Castanera R."/>
            <person name="Alfaro M."/>
            <person name="Ramirez L."/>
            <person name="Pisabarro A.G."/>
            <person name="Kuo A."/>
            <person name="Tritt A."/>
            <person name="Lipzen A."/>
            <person name="He G."/>
            <person name="Yan M."/>
            <person name="Ng V."/>
            <person name="Cullen D."/>
            <person name="Martin F."/>
            <person name="Rosso M.-N."/>
            <person name="Henrissat B."/>
            <person name="Hibbett D."/>
            <person name="Martinez A.T."/>
            <person name="Grigoriev I.V."/>
        </authorList>
    </citation>
    <scope>NUCLEOTIDE SEQUENCE</scope>
    <source>
        <strain evidence="2">CBS 506.95</strain>
    </source>
</reference>
<organism evidence="2 3">
    <name type="scientific">Crepidotus variabilis</name>
    <dbReference type="NCBI Taxonomy" id="179855"/>
    <lineage>
        <taxon>Eukaryota</taxon>
        <taxon>Fungi</taxon>
        <taxon>Dikarya</taxon>
        <taxon>Basidiomycota</taxon>
        <taxon>Agaricomycotina</taxon>
        <taxon>Agaricomycetes</taxon>
        <taxon>Agaricomycetidae</taxon>
        <taxon>Agaricales</taxon>
        <taxon>Agaricineae</taxon>
        <taxon>Crepidotaceae</taxon>
        <taxon>Crepidotus</taxon>
    </lineage>
</organism>